<protein>
    <submittedName>
        <fullName evidence="2">Uncharacterized protein</fullName>
    </submittedName>
</protein>
<feature type="transmembrane region" description="Helical" evidence="1">
    <location>
        <begin position="7"/>
        <end position="32"/>
    </location>
</feature>
<evidence type="ECO:0000313" key="3">
    <source>
        <dbReference type="Proteomes" id="UP000176299"/>
    </source>
</evidence>
<keyword evidence="1" id="KW-0812">Transmembrane</keyword>
<organism evidence="2 3">
    <name type="scientific">Candidatus Woykebacteria bacterium GWA1_44_8</name>
    <dbReference type="NCBI Taxonomy" id="1802591"/>
    <lineage>
        <taxon>Bacteria</taxon>
        <taxon>Candidatus Woykeibacteriota</taxon>
    </lineage>
</organism>
<keyword evidence="1" id="KW-1133">Transmembrane helix</keyword>
<keyword evidence="1" id="KW-0472">Membrane</keyword>
<sequence length="133" mass="14116">MSKFAKTLIGFVTITVVLSLFTAGGALILILASIVCTAGVSLVIWIPLSYGVGSLIVGLLQGQRIIVQEAKVETAGPGTGPKMPITNEEVALTNYVKQARACGMPASEIAANLKEKGWSEELRMKVLSESFEY</sequence>
<name>A0A1G1VZW3_9BACT</name>
<proteinExistence type="predicted"/>
<gene>
    <name evidence="2" type="ORF">A2113_01455</name>
</gene>
<dbReference type="EMBL" id="MHCN01000019">
    <property type="protein sequence ID" value="OGY20952.1"/>
    <property type="molecule type" value="Genomic_DNA"/>
</dbReference>
<dbReference type="Proteomes" id="UP000176299">
    <property type="component" value="Unassembled WGS sequence"/>
</dbReference>
<evidence type="ECO:0000313" key="2">
    <source>
        <dbReference type="EMBL" id="OGY20952.1"/>
    </source>
</evidence>
<feature type="transmembrane region" description="Helical" evidence="1">
    <location>
        <begin position="38"/>
        <end position="60"/>
    </location>
</feature>
<evidence type="ECO:0000256" key="1">
    <source>
        <dbReference type="SAM" id="Phobius"/>
    </source>
</evidence>
<dbReference type="STRING" id="1802591.A2113_01455"/>
<dbReference type="AlphaFoldDB" id="A0A1G1VZW3"/>
<reference evidence="2 3" key="1">
    <citation type="journal article" date="2016" name="Nat. Commun.">
        <title>Thousands of microbial genomes shed light on interconnected biogeochemical processes in an aquifer system.</title>
        <authorList>
            <person name="Anantharaman K."/>
            <person name="Brown C.T."/>
            <person name="Hug L.A."/>
            <person name="Sharon I."/>
            <person name="Castelle C.J."/>
            <person name="Probst A.J."/>
            <person name="Thomas B.C."/>
            <person name="Singh A."/>
            <person name="Wilkins M.J."/>
            <person name="Karaoz U."/>
            <person name="Brodie E.L."/>
            <person name="Williams K.H."/>
            <person name="Hubbard S.S."/>
            <person name="Banfield J.F."/>
        </authorList>
    </citation>
    <scope>NUCLEOTIDE SEQUENCE [LARGE SCALE GENOMIC DNA]</scope>
</reference>
<comment type="caution">
    <text evidence="2">The sequence shown here is derived from an EMBL/GenBank/DDBJ whole genome shotgun (WGS) entry which is preliminary data.</text>
</comment>
<accession>A0A1G1VZW3</accession>